<dbReference type="AlphaFoldDB" id="A0A3N2Q2R7"/>
<feature type="chain" id="PRO_5017992512" description="Secreted protein" evidence="1">
    <location>
        <begin position="25"/>
        <end position="83"/>
    </location>
</feature>
<keyword evidence="1" id="KW-0732">Signal</keyword>
<dbReference type="GeneID" id="39579768"/>
<evidence type="ECO:0000256" key="1">
    <source>
        <dbReference type="SAM" id="SignalP"/>
    </source>
</evidence>
<name>A0A3N2Q2R7_SODAK</name>
<sequence length="83" mass="9608">MTRRFRKHFFTFFFFSFLSLSVSSTHLAFLLVHRCSASSGYFCSTPEYDVDGKFRQGSYPSTSRMRDRTGRGTSGYFAWCVGK</sequence>
<dbReference type="Proteomes" id="UP000272025">
    <property type="component" value="Unassembled WGS sequence"/>
</dbReference>
<proteinExistence type="predicted"/>
<feature type="signal peptide" evidence="1">
    <location>
        <begin position="1"/>
        <end position="24"/>
    </location>
</feature>
<organism evidence="2 3">
    <name type="scientific">Sodiomyces alkalinus (strain CBS 110278 / VKM F-3762 / F11)</name>
    <name type="common">Alkaliphilic filamentous fungus</name>
    <dbReference type="NCBI Taxonomy" id="1314773"/>
    <lineage>
        <taxon>Eukaryota</taxon>
        <taxon>Fungi</taxon>
        <taxon>Dikarya</taxon>
        <taxon>Ascomycota</taxon>
        <taxon>Pezizomycotina</taxon>
        <taxon>Sordariomycetes</taxon>
        <taxon>Hypocreomycetidae</taxon>
        <taxon>Glomerellales</taxon>
        <taxon>Plectosphaerellaceae</taxon>
        <taxon>Sodiomyces</taxon>
    </lineage>
</organism>
<reference evidence="2 3" key="1">
    <citation type="journal article" date="2018" name="Mol. Ecol.">
        <title>The obligate alkalophilic soda-lake fungus Sodiomyces alkalinus has shifted to a protein diet.</title>
        <authorList>
            <person name="Grum-Grzhimaylo A.A."/>
            <person name="Falkoski D.L."/>
            <person name="van den Heuvel J."/>
            <person name="Valero-Jimenez C.A."/>
            <person name="Min B."/>
            <person name="Choi I.G."/>
            <person name="Lipzen A."/>
            <person name="Daum C.G."/>
            <person name="Aanen D.K."/>
            <person name="Tsang A."/>
            <person name="Henrissat B."/>
            <person name="Bilanenko E.N."/>
            <person name="de Vries R.P."/>
            <person name="van Kan J.A.L."/>
            <person name="Grigoriev I.V."/>
            <person name="Debets A.J.M."/>
        </authorList>
    </citation>
    <scope>NUCLEOTIDE SEQUENCE [LARGE SCALE GENOMIC DNA]</scope>
    <source>
        <strain evidence="2 3">F11</strain>
    </source>
</reference>
<evidence type="ECO:0000313" key="3">
    <source>
        <dbReference type="Proteomes" id="UP000272025"/>
    </source>
</evidence>
<keyword evidence="3" id="KW-1185">Reference proteome</keyword>
<gene>
    <name evidence="2" type="ORF">SODALDRAFT_330785</name>
</gene>
<protein>
    <recommendedName>
        <fullName evidence="4">Secreted protein</fullName>
    </recommendedName>
</protein>
<accession>A0A3N2Q2R7</accession>
<dbReference type="EMBL" id="ML119052">
    <property type="protein sequence ID" value="ROT41064.1"/>
    <property type="molecule type" value="Genomic_DNA"/>
</dbReference>
<evidence type="ECO:0000313" key="2">
    <source>
        <dbReference type="EMBL" id="ROT41064.1"/>
    </source>
</evidence>
<evidence type="ECO:0008006" key="4">
    <source>
        <dbReference type="Google" id="ProtNLM"/>
    </source>
</evidence>
<dbReference type="RefSeq" id="XP_028468870.1">
    <property type="nucleotide sequence ID" value="XM_028611290.1"/>
</dbReference>